<dbReference type="EMBL" id="GBRH01229482">
    <property type="protein sequence ID" value="JAD68413.1"/>
    <property type="molecule type" value="Transcribed_RNA"/>
</dbReference>
<dbReference type="AlphaFoldDB" id="A0A0A9C1S6"/>
<name>A0A0A9C1S6_ARUDO</name>
<proteinExistence type="predicted"/>
<sequence length="33" mass="3973">MYLKGRRKKHEHRGDTCLKHYLIVSDAFCHLLC</sequence>
<protein>
    <submittedName>
        <fullName evidence="1">Uncharacterized protein</fullName>
    </submittedName>
</protein>
<organism evidence="1">
    <name type="scientific">Arundo donax</name>
    <name type="common">Giant reed</name>
    <name type="synonym">Donax arundinaceus</name>
    <dbReference type="NCBI Taxonomy" id="35708"/>
    <lineage>
        <taxon>Eukaryota</taxon>
        <taxon>Viridiplantae</taxon>
        <taxon>Streptophyta</taxon>
        <taxon>Embryophyta</taxon>
        <taxon>Tracheophyta</taxon>
        <taxon>Spermatophyta</taxon>
        <taxon>Magnoliopsida</taxon>
        <taxon>Liliopsida</taxon>
        <taxon>Poales</taxon>
        <taxon>Poaceae</taxon>
        <taxon>PACMAD clade</taxon>
        <taxon>Arundinoideae</taxon>
        <taxon>Arundineae</taxon>
        <taxon>Arundo</taxon>
    </lineage>
</organism>
<evidence type="ECO:0000313" key="1">
    <source>
        <dbReference type="EMBL" id="JAD68413.1"/>
    </source>
</evidence>
<accession>A0A0A9C1S6</accession>
<reference evidence="1" key="1">
    <citation type="submission" date="2014-09" db="EMBL/GenBank/DDBJ databases">
        <authorList>
            <person name="Magalhaes I.L.F."/>
            <person name="Oliveira U."/>
            <person name="Santos F.R."/>
            <person name="Vidigal T.H.D.A."/>
            <person name="Brescovit A.D."/>
            <person name="Santos A.J."/>
        </authorList>
    </citation>
    <scope>NUCLEOTIDE SEQUENCE</scope>
    <source>
        <tissue evidence="1">Shoot tissue taken approximately 20 cm above the soil surface</tissue>
    </source>
</reference>
<reference evidence="1" key="2">
    <citation type="journal article" date="2015" name="Data Brief">
        <title>Shoot transcriptome of the giant reed, Arundo donax.</title>
        <authorList>
            <person name="Barrero R.A."/>
            <person name="Guerrero F.D."/>
            <person name="Moolhuijzen P."/>
            <person name="Goolsby J.A."/>
            <person name="Tidwell J."/>
            <person name="Bellgard S.E."/>
            <person name="Bellgard M.I."/>
        </authorList>
    </citation>
    <scope>NUCLEOTIDE SEQUENCE</scope>
    <source>
        <tissue evidence="1">Shoot tissue taken approximately 20 cm above the soil surface</tissue>
    </source>
</reference>